<organism evidence="2 3">
    <name type="scientific">Chryseobacterium salivictor</name>
    <dbReference type="NCBI Taxonomy" id="2547600"/>
    <lineage>
        <taxon>Bacteria</taxon>
        <taxon>Pseudomonadati</taxon>
        <taxon>Bacteroidota</taxon>
        <taxon>Flavobacteriia</taxon>
        <taxon>Flavobacteriales</taxon>
        <taxon>Weeksellaceae</taxon>
        <taxon>Chryseobacterium group</taxon>
        <taxon>Chryseobacterium</taxon>
    </lineage>
</organism>
<dbReference type="KEGG" id="csal:NBC122_02755"/>
<evidence type="ECO:0000259" key="1">
    <source>
        <dbReference type="Pfam" id="PF04738"/>
    </source>
</evidence>
<dbReference type="InterPro" id="IPR006827">
    <property type="entry name" value="Lant_deHydtase_N"/>
</dbReference>
<evidence type="ECO:0000313" key="3">
    <source>
        <dbReference type="Proteomes" id="UP000294419"/>
    </source>
</evidence>
<keyword evidence="3" id="KW-1185">Reference proteome</keyword>
<dbReference type="AlphaFoldDB" id="A0A4P6ZI75"/>
<dbReference type="RefSeq" id="WP_133440887.1">
    <property type="nucleotide sequence ID" value="NZ_CP037954.1"/>
</dbReference>
<dbReference type="EMBL" id="CP037954">
    <property type="protein sequence ID" value="QBO59556.1"/>
    <property type="molecule type" value="Genomic_DNA"/>
</dbReference>
<feature type="domain" description="Lantibiotic dehydratase N-terminal" evidence="1">
    <location>
        <begin position="44"/>
        <end position="690"/>
    </location>
</feature>
<dbReference type="Proteomes" id="UP000294419">
    <property type="component" value="Chromosome"/>
</dbReference>
<dbReference type="OrthoDB" id="1273722at2"/>
<proteinExistence type="predicted"/>
<accession>A0A4P6ZI75</accession>
<protein>
    <submittedName>
        <fullName evidence="2">Nisin biosynthesis protein NisB</fullName>
    </submittedName>
</protein>
<reference evidence="2 3" key="1">
    <citation type="submission" date="2019-03" db="EMBL/GenBank/DDBJ databases">
        <authorList>
            <person name="Kim H."/>
            <person name="Yu S.-M."/>
        </authorList>
    </citation>
    <scope>NUCLEOTIDE SEQUENCE [LARGE SCALE GENOMIC DNA]</scope>
    <source>
        <strain evidence="2 3">NBC122</strain>
    </source>
</reference>
<evidence type="ECO:0000313" key="2">
    <source>
        <dbReference type="EMBL" id="QBO59556.1"/>
    </source>
</evidence>
<dbReference type="Pfam" id="PF04738">
    <property type="entry name" value="Lant_dehydr_N"/>
    <property type="match status" value="1"/>
</dbReference>
<gene>
    <name evidence="2" type="primary">nisB_2</name>
    <name evidence="2" type="ORF">NBC122_02755</name>
</gene>
<name>A0A4P6ZI75_9FLAO</name>
<sequence length="732" mass="85992">MAQFPYQFFNNFVTRSPVLSYRHFQKLFSQEEFDENKIKDTFSNSLLQEAIYLASPNLYKELFKWISQEKQFSKKEQKRLINTFLKYLSRMSSRCTPFGLFSGVGLGKFGNENSTMCVNTSQKLRDTKLDMHFLGALSQHLLTIPKIKKNILFFPNNSIYKIGEKIRYIEYESRNGKRDYIISSAPFSEELKTIVAFSKNGKTISQLVSTLINKEFSQNDVQAYIEELIDNQILISELEPNVAGDDFLDILIPILERIEATNEKEILISIKNKMIALDLHFGNSNLVYLEIEELIKKLNVSYDRSYLFQTDLYFDQKNQLSYLWKKELKKGISILNKITHLNNKDTHLEKFKKAFYERFENEEVPLSFVLDTEVGIGYRQDIQTKGIHPYINDVILPVSKEKQELNIKLNPFQVILNQKLQNAYVEREYIINLSDEDLKTFEENWNDLPDTMFFMTEIISENNHEKLYLNNGSGNAGRLLARFCSEKSNIKELVQDITQKEEELNSNKILAEIIHLSESRIGNILRRPKIRNYEIPYLAKSLLPFENQITVDDLYISMKNDRIVLRSKRLDKEIKPSLTNAHNYSANSLPVYHFLSDLNSQNTRFGLRFDWGGLTHIYNFLPRVEYGNIILSKAQWKISSEEIHLLVSLLNNTDQLRNEIKSWRNKKQIPQWVQWVKSDNTLVINLENQDLLSMFLSSVKNEKMILIEEFLHNEKDNFIHQFIFPIHKKQLN</sequence>